<dbReference type="GO" id="GO:0005783">
    <property type="term" value="C:endoplasmic reticulum"/>
    <property type="evidence" value="ECO:0007669"/>
    <property type="project" value="TreeGrafter"/>
</dbReference>
<dbReference type="GO" id="GO:0016020">
    <property type="term" value="C:membrane"/>
    <property type="evidence" value="ECO:0007669"/>
    <property type="project" value="GOC"/>
</dbReference>
<dbReference type="AlphaFoldDB" id="A0A0L0HEL1"/>
<dbReference type="Pfam" id="PF02585">
    <property type="entry name" value="PIG-L"/>
    <property type="match status" value="1"/>
</dbReference>
<sequence>MHSSRTMPRVKRLVLTLYRFLHRHRLPLLLAVFLPPLLLYPLLVSARGSPALVPHELRTAQRPLLVVAHPDDECLFFSPTMNALGGVKGILVLSTGNNYGIGDTRRRELMGSCRELGVDEQHCTVLDLPDIQDNPREWWPADRVLEIVTEHVKKTNADVIVTFDSGGTSGHLNHRSVHRALLKSPIPTYSTTTIPLLRKYSSILDVTLTSLSFLPNLLFNKPVTHRAFFVNGWNDYLAARRAFGSHASQLSWDRHIYMILGRYMFLNDLVKIA</sequence>
<dbReference type="EC" id="3.5.1.89" evidence="2"/>
<dbReference type="GO" id="GO:0006506">
    <property type="term" value="P:GPI anchor biosynthetic process"/>
    <property type="evidence" value="ECO:0007669"/>
    <property type="project" value="UniProtKB-UniPathway"/>
</dbReference>
<gene>
    <name evidence="3" type="ORF">SPPG_05272</name>
</gene>
<comment type="similarity">
    <text evidence="1">Belongs to the PIGL family.</text>
</comment>
<reference evidence="3 4" key="1">
    <citation type="submission" date="2009-08" db="EMBL/GenBank/DDBJ databases">
        <title>The Genome Sequence of Spizellomyces punctatus strain DAOM BR117.</title>
        <authorList>
            <consortium name="The Broad Institute Genome Sequencing Platform"/>
            <person name="Russ C."/>
            <person name="Cuomo C."/>
            <person name="Shea T."/>
            <person name="Young S.K."/>
            <person name="Zeng Q."/>
            <person name="Koehrsen M."/>
            <person name="Haas B."/>
            <person name="Borodovsky M."/>
            <person name="Guigo R."/>
            <person name="Alvarado L."/>
            <person name="Berlin A."/>
            <person name="Bochicchio J."/>
            <person name="Borenstein D."/>
            <person name="Chapman S."/>
            <person name="Chen Z."/>
            <person name="Engels R."/>
            <person name="Freedman E."/>
            <person name="Gellesch M."/>
            <person name="Goldberg J."/>
            <person name="Griggs A."/>
            <person name="Gujja S."/>
            <person name="Heiman D."/>
            <person name="Hepburn T."/>
            <person name="Howarth C."/>
            <person name="Jen D."/>
            <person name="Larson L."/>
            <person name="Lewis B."/>
            <person name="Mehta T."/>
            <person name="Park D."/>
            <person name="Pearson M."/>
            <person name="Roberts A."/>
            <person name="Saif S."/>
            <person name="Shenoy N."/>
            <person name="Sisk P."/>
            <person name="Stolte C."/>
            <person name="Sykes S."/>
            <person name="Thomson T."/>
            <person name="Walk T."/>
            <person name="White J."/>
            <person name="Yandava C."/>
            <person name="Burger G."/>
            <person name="Gray M.W."/>
            <person name="Holland P.W.H."/>
            <person name="King N."/>
            <person name="Lang F.B.F."/>
            <person name="Roger A.J."/>
            <person name="Ruiz-Trillo I."/>
            <person name="Lander E."/>
            <person name="Nusbaum C."/>
        </authorList>
    </citation>
    <scope>NUCLEOTIDE SEQUENCE [LARGE SCALE GENOMIC DNA]</scope>
    <source>
        <strain evidence="3 4">DAOM BR117</strain>
    </source>
</reference>
<accession>A0A0L0HEL1</accession>
<dbReference type="SUPFAM" id="SSF102588">
    <property type="entry name" value="LmbE-like"/>
    <property type="match status" value="1"/>
</dbReference>
<organism evidence="3 4">
    <name type="scientific">Spizellomyces punctatus (strain DAOM BR117)</name>
    <dbReference type="NCBI Taxonomy" id="645134"/>
    <lineage>
        <taxon>Eukaryota</taxon>
        <taxon>Fungi</taxon>
        <taxon>Fungi incertae sedis</taxon>
        <taxon>Chytridiomycota</taxon>
        <taxon>Chytridiomycota incertae sedis</taxon>
        <taxon>Chytridiomycetes</taxon>
        <taxon>Spizellomycetales</taxon>
        <taxon>Spizellomycetaceae</taxon>
        <taxon>Spizellomyces</taxon>
    </lineage>
</organism>
<dbReference type="Proteomes" id="UP000053201">
    <property type="component" value="Unassembled WGS sequence"/>
</dbReference>
<evidence type="ECO:0000313" key="4">
    <source>
        <dbReference type="Proteomes" id="UP000053201"/>
    </source>
</evidence>
<dbReference type="EMBL" id="KQ257457">
    <property type="protein sequence ID" value="KNC99900.1"/>
    <property type="molecule type" value="Genomic_DNA"/>
</dbReference>
<dbReference type="STRING" id="645134.A0A0L0HEL1"/>
<dbReference type="GeneID" id="27688662"/>
<dbReference type="eggNOG" id="KOG3332">
    <property type="taxonomic scope" value="Eukaryota"/>
</dbReference>
<dbReference type="VEuPathDB" id="FungiDB:SPPG_05272"/>
<proteinExistence type="inferred from homology"/>
<dbReference type="PANTHER" id="PTHR12993">
    <property type="entry name" value="N-ACETYLGLUCOSAMINYL-PHOSPHATIDYLINOSITOL DE-N-ACETYLASE-RELATED"/>
    <property type="match status" value="1"/>
</dbReference>
<keyword evidence="4" id="KW-1185">Reference proteome</keyword>
<dbReference type="InterPro" id="IPR024078">
    <property type="entry name" value="LmbE-like_dom_sf"/>
</dbReference>
<evidence type="ECO:0000313" key="3">
    <source>
        <dbReference type="EMBL" id="KNC99900.1"/>
    </source>
</evidence>
<dbReference type="PANTHER" id="PTHR12993:SF11">
    <property type="entry name" value="N-ACETYLGLUCOSAMINYL-PHOSPHATIDYLINOSITOL DE-N-ACETYLASE"/>
    <property type="match status" value="1"/>
</dbReference>
<name>A0A0L0HEL1_SPIPD</name>
<dbReference type="GO" id="GO:0000225">
    <property type="term" value="F:N-acetylglucosaminylphosphatidylinositol deacetylase activity"/>
    <property type="evidence" value="ECO:0007669"/>
    <property type="project" value="UniProtKB-EC"/>
</dbReference>
<evidence type="ECO:0000256" key="1">
    <source>
        <dbReference type="ARBA" id="ARBA00006066"/>
    </source>
</evidence>
<dbReference type="InParanoid" id="A0A0L0HEL1"/>
<dbReference type="UniPathway" id="UPA00196"/>
<dbReference type="InterPro" id="IPR003737">
    <property type="entry name" value="GlcNAc_PI_deacetylase-related"/>
</dbReference>
<dbReference type="Gene3D" id="3.40.50.10320">
    <property type="entry name" value="LmbE-like"/>
    <property type="match status" value="1"/>
</dbReference>
<dbReference type="OrthoDB" id="440160at2759"/>
<protein>
    <recommendedName>
        <fullName evidence="2">N-acetylglucosaminylphosphatidylinositol deacetylase</fullName>
        <ecNumber evidence="2">3.5.1.89</ecNumber>
    </recommendedName>
</protein>
<dbReference type="OMA" id="VSRYMWF"/>
<dbReference type="RefSeq" id="XP_016607940.1">
    <property type="nucleotide sequence ID" value="XM_016753496.1"/>
</dbReference>
<evidence type="ECO:0000256" key="2">
    <source>
        <dbReference type="ARBA" id="ARBA00012176"/>
    </source>
</evidence>